<dbReference type="SUPFAM" id="SSF51679">
    <property type="entry name" value="Bacterial luciferase-like"/>
    <property type="match status" value="1"/>
</dbReference>
<organism evidence="7 8">
    <name type="scientific">Nocardia caishijiensis</name>
    <dbReference type="NCBI Taxonomy" id="184756"/>
    <lineage>
        <taxon>Bacteria</taxon>
        <taxon>Bacillati</taxon>
        <taxon>Actinomycetota</taxon>
        <taxon>Actinomycetes</taxon>
        <taxon>Mycobacteriales</taxon>
        <taxon>Nocardiaceae</taxon>
        <taxon>Nocardia</taxon>
    </lineage>
</organism>
<dbReference type="InterPro" id="IPR016215">
    <property type="entry name" value="NTA_MOA"/>
</dbReference>
<evidence type="ECO:0000259" key="6">
    <source>
        <dbReference type="Pfam" id="PF00296"/>
    </source>
</evidence>
<dbReference type="Proteomes" id="UP000798951">
    <property type="component" value="Unassembled WGS sequence"/>
</dbReference>
<dbReference type="Pfam" id="PF00296">
    <property type="entry name" value="Bac_luciferase"/>
    <property type="match status" value="1"/>
</dbReference>
<name>A0ABQ6YHK9_9NOCA</name>
<dbReference type="InterPro" id="IPR051260">
    <property type="entry name" value="Diverse_substr_monoxygenases"/>
</dbReference>
<sequence>MSTRPTTPEDMTLCAFLCSTGYHSASWRSPGADPLANIKPEYFCALARTAERGGLDAVFLADSMAVWSDVAVRPAGAVEPAVLAAAILRATEHIGVIITQSTSYNEPFNVARRLASLDHLGNGRIGWNIVTSATREAADNFGWADIPDHDVRYRRANEFVRVCLALWNSWRPDAIRADPNGVWADPAAIRPIEHDGEFFRVRGPLDVPPSPQRVPLLVQAGSSEQGIALAAGFADLVFTVASTVGAAHAFRQRLRSRASAVDPRRRIRVLPGLIPVVGSTDDDAHERLAALDALVDPAPSVRQLERSVGLPPNTLAVDDPFDLELPVAASISGNQTYYQVIRDMALARCYTVGQVAQLMATSRGHRLLVGSPATVATAMIDWVRRGAADGYVIMPAVLPTDLNRFVEEVVPLVRSAGYGSVGSPEMPLAERFRTGGTPL</sequence>
<evidence type="ECO:0000313" key="8">
    <source>
        <dbReference type="Proteomes" id="UP000798951"/>
    </source>
</evidence>
<dbReference type="RefSeq" id="WP_157102140.1">
    <property type="nucleotide sequence ID" value="NZ_VMSD01000008.1"/>
</dbReference>
<evidence type="ECO:0000256" key="2">
    <source>
        <dbReference type="ARBA" id="ARBA00022643"/>
    </source>
</evidence>
<keyword evidence="1" id="KW-0285">Flavoprotein</keyword>
<keyword evidence="2" id="KW-0288">FMN</keyword>
<gene>
    <name evidence="7" type="ORF">FNL39_10871</name>
</gene>
<dbReference type="PANTHER" id="PTHR30011">
    <property type="entry name" value="ALKANESULFONATE MONOOXYGENASE-RELATED"/>
    <property type="match status" value="1"/>
</dbReference>
<feature type="domain" description="Luciferase-like" evidence="6">
    <location>
        <begin position="31"/>
        <end position="387"/>
    </location>
</feature>
<dbReference type="PANTHER" id="PTHR30011:SF16">
    <property type="entry name" value="C2H2 FINGER DOMAIN TRANSCRIPTION FACTOR (EUROFUNG)-RELATED"/>
    <property type="match status" value="1"/>
</dbReference>
<dbReference type="EMBL" id="VMSD01000008">
    <property type="protein sequence ID" value="KAF0845263.1"/>
    <property type="molecule type" value="Genomic_DNA"/>
</dbReference>
<dbReference type="NCBIfam" id="TIGR03860">
    <property type="entry name" value="FMN_nitrolo"/>
    <property type="match status" value="1"/>
</dbReference>
<evidence type="ECO:0000256" key="1">
    <source>
        <dbReference type="ARBA" id="ARBA00022630"/>
    </source>
</evidence>
<proteinExistence type="inferred from homology"/>
<accession>A0ABQ6YHK9</accession>
<dbReference type="InterPro" id="IPR036661">
    <property type="entry name" value="Luciferase-like_sf"/>
</dbReference>
<keyword evidence="4 7" id="KW-0503">Monooxygenase</keyword>
<protein>
    <submittedName>
        <fullName evidence="7">FMN-dependent oxidoreductase (Nitrilotriacetate monooxygenase family)</fullName>
    </submittedName>
</protein>
<keyword evidence="3" id="KW-0560">Oxidoreductase</keyword>
<dbReference type="Gene3D" id="3.20.20.30">
    <property type="entry name" value="Luciferase-like domain"/>
    <property type="match status" value="1"/>
</dbReference>
<evidence type="ECO:0000313" key="7">
    <source>
        <dbReference type="EMBL" id="KAF0845263.1"/>
    </source>
</evidence>
<comment type="caution">
    <text evidence="7">The sequence shown here is derived from an EMBL/GenBank/DDBJ whole genome shotgun (WGS) entry which is preliminary data.</text>
</comment>
<comment type="similarity">
    <text evidence="5">Belongs to the NtaA/SnaA/DszA monooxygenase family.</text>
</comment>
<evidence type="ECO:0000256" key="5">
    <source>
        <dbReference type="ARBA" id="ARBA00033748"/>
    </source>
</evidence>
<dbReference type="CDD" id="cd01095">
    <property type="entry name" value="Nitrilotriacetate_monoxgenase"/>
    <property type="match status" value="1"/>
</dbReference>
<keyword evidence="8" id="KW-1185">Reference proteome</keyword>
<evidence type="ECO:0000256" key="3">
    <source>
        <dbReference type="ARBA" id="ARBA00023002"/>
    </source>
</evidence>
<dbReference type="PIRSF" id="PIRSF000337">
    <property type="entry name" value="NTA_MOA"/>
    <property type="match status" value="1"/>
</dbReference>
<reference evidence="7 8" key="1">
    <citation type="submission" date="2019-07" db="EMBL/GenBank/DDBJ databases">
        <title>Genomic Encyclopedia of Type Strains, Phase IV (KMG-IV): sequencing the most valuable type-strain genomes for metagenomic binning, comparative biology and taxonomic classification.</title>
        <authorList>
            <person name="Goeker M."/>
        </authorList>
    </citation>
    <scope>NUCLEOTIDE SEQUENCE [LARGE SCALE GENOMIC DNA]</scope>
    <source>
        <strain evidence="7 8">DSM 44831</strain>
    </source>
</reference>
<evidence type="ECO:0000256" key="4">
    <source>
        <dbReference type="ARBA" id="ARBA00023033"/>
    </source>
</evidence>
<dbReference type="InterPro" id="IPR011251">
    <property type="entry name" value="Luciferase-like_dom"/>
</dbReference>
<dbReference type="GO" id="GO:0004497">
    <property type="term" value="F:monooxygenase activity"/>
    <property type="evidence" value="ECO:0007669"/>
    <property type="project" value="UniProtKB-KW"/>
</dbReference>